<feature type="transmembrane region" description="Helical" evidence="6">
    <location>
        <begin position="110"/>
        <end position="130"/>
    </location>
</feature>
<feature type="transmembrane region" description="Helical" evidence="6">
    <location>
        <begin position="142"/>
        <end position="162"/>
    </location>
</feature>
<dbReference type="EMBL" id="BLLK01000019">
    <property type="protein sequence ID" value="GFH44484.1"/>
    <property type="molecule type" value="Genomic_DNA"/>
</dbReference>
<proteinExistence type="inferred from homology"/>
<keyword evidence="4 6" id="KW-1133">Transmembrane helix</keyword>
<organism evidence="7 8">
    <name type="scientific">Chaetoceros tenuissimus</name>
    <dbReference type="NCBI Taxonomy" id="426638"/>
    <lineage>
        <taxon>Eukaryota</taxon>
        <taxon>Sar</taxon>
        <taxon>Stramenopiles</taxon>
        <taxon>Ochrophyta</taxon>
        <taxon>Bacillariophyta</taxon>
        <taxon>Coscinodiscophyceae</taxon>
        <taxon>Chaetocerotophycidae</taxon>
        <taxon>Chaetocerotales</taxon>
        <taxon>Chaetocerotaceae</taxon>
        <taxon>Chaetoceros</taxon>
    </lineage>
</organism>
<comment type="similarity">
    <text evidence="2">Belongs to the unc-50 family.</text>
</comment>
<dbReference type="AlphaFoldDB" id="A0AAD3CF50"/>
<evidence type="ECO:0000313" key="7">
    <source>
        <dbReference type="EMBL" id="GFH44484.1"/>
    </source>
</evidence>
<keyword evidence="3 6" id="KW-0812">Transmembrane</keyword>
<evidence type="ECO:0000256" key="6">
    <source>
        <dbReference type="SAM" id="Phobius"/>
    </source>
</evidence>
<protein>
    <submittedName>
        <fullName evidence="7">UNC-50 protein</fullName>
    </submittedName>
</protein>
<evidence type="ECO:0000256" key="4">
    <source>
        <dbReference type="ARBA" id="ARBA00022989"/>
    </source>
</evidence>
<feature type="transmembrane region" description="Helical" evidence="6">
    <location>
        <begin position="239"/>
        <end position="256"/>
    </location>
</feature>
<dbReference type="PANTHER" id="PTHR12841">
    <property type="entry name" value="PROTEIN UNC-50 HOMOLOG"/>
    <property type="match status" value="1"/>
</dbReference>
<comment type="subcellular location">
    <subcellularLocation>
        <location evidence="1">Membrane</location>
        <topology evidence="1">Multi-pass membrane protein</topology>
    </subcellularLocation>
</comment>
<dbReference type="Pfam" id="PF05216">
    <property type="entry name" value="UNC-50"/>
    <property type="match status" value="1"/>
</dbReference>
<evidence type="ECO:0000256" key="2">
    <source>
        <dbReference type="ARBA" id="ARBA00006293"/>
    </source>
</evidence>
<dbReference type="GO" id="GO:0000139">
    <property type="term" value="C:Golgi membrane"/>
    <property type="evidence" value="ECO:0007669"/>
    <property type="project" value="TreeGrafter"/>
</dbReference>
<feature type="transmembrane region" description="Helical" evidence="6">
    <location>
        <begin position="268"/>
        <end position="288"/>
    </location>
</feature>
<sequence length="306" mass="34394">MTSRTSVTSRVSADSSSLPYKYSSNTSSVASSSSFSSSHHAPSSSMNLTSSNNMTPAIYLSRLVDVSQMDIQSALDQMKSLLLPMKMNSVYKMAYYRKQTKSHWARDDPAFVFLILVALTVSSLAYTIAFRSDSILRQFITFTLQSILINYGLMGIIIAATARTICDTYLNASLVNTTENAGNPLQNKYHAQQSVEFMYAFDVHSNAFVFWFVVIYGIQFFLLPVVLGKGFVSFLVSNLLYSVGFFGYFYITHLGYRALPFLNNTEFFLFPLALVVFIFVLNLVGYPFGFGWNASRIMANWYFAES</sequence>
<reference evidence="7 8" key="1">
    <citation type="journal article" date="2021" name="Sci. Rep.">
        <title>The genome of the diatom Chaetoceros tenuissimus carries an ancient integrated fragment of an extant virus.</title>
        <authorList>
            <person name="Hongo Y."/>
            <person name="Kimura K."/>
            <person name="Takaki Y."/>
            <person name="Yoshida Y."/>
            <person name="Baba S."/>
            <person name="Kobayashi G."/>
            <person name="Nagasaki K."/>
            <person name="Hano T."/>
            <person name="Tomaru Y."/>
        </authorList>
    </citation>
    <scope>NUCLEOTIDE SEQUENCE [LARGE SCALE GENOMIC DNA]</scope>
    <source>
        <strain evidence="7 8">NIES-3715</strain>
    </source>
</reference>
<evidence type="ECO:0000313" key="8">
    <source>
        <dbReference type="Proteomes" id="UP001054902"/>
    </source>
</evidence>
<keyword evidence="8" id="KW-1185">Reference proteome</keyword>
<accession>A0AAD3CF50</accession>
<comment type="caution">
    <text evidence="7">The sequence shown here is derived from an EMBL/GenBank/DDBJ whole genome shotgun (WGS) entry which is preliminary data.</text>
</comment>
<evidence type="ECO:0000256" key="3">
    <source>
        <dbReference type="ARBA" id="ARBA00022692"/>
    </source>
</evidence>
<dbReference type="Proteomes" id="UP001054902">
    <property type="component" value="Unassembled WGS sequence"/>
</dbReference>
<evidence type="ECO:0000256" key="1">
    <source>
        <dbReference type="ARBA" id="ARBA00004141"/>
    </source>
</evidence>
<keyword evidence="5 6" id="KW-0472">Membrane</keyword>
<feature type="transmembrane region" description="Helical" evidence="6">
    <location>
        <begin position="208"/>
        <end position="227"/>
    </location>
</feature>
<name>A0AAD3CF50_9STRA</name>
<evidence type="ECO:0000256" key="5">
    <source>
        <dbReference type="ARBA" id="ARBA00023136"/>
    </source>
</evidence>
<dbReference type="InterPro" id="IPR007881">
    <property type="entry name" value="UNC-50"/>
</dbReference>
<gene>
    <name evidence="7" type="ORF">CTEN210_00958</name>
</gene>
<dbReference type="PANTHER" id="PTHR12841:SF6">
    <property type="entry name" value="PROTEIN UNC-50 HOMOLOG"/>
    <property type="match status" value="1"/>
</dbReference>